<keyword evidence="4" id="KW-1185">Reference proteome</keyword>
<dbReference type="InterPro" id="IPR000600">
    <property type="entry name" value="ROK"/>
</dbReference>
<proteinExistence type="inferred from homology"/>
<comment type="caution">
    <text evidence="3">The sequence shown here is derived from an EMBL/GenBank/DDBJ whole genome shotgun (WGS) entry which is preliminary data.</text>
</comment>
<evidence type="ECO:0000313" key="3">
    <source>
        <dbReference type="EMBL" id="RAG83118.1"/>
    </source>
</evidence>
<dbReference type="AlphaFoldDB" id="A0A2X0J6R2"/>
<accession>A0A2X0J6R2</accession>
<evidence type="ECO:0000256" key="2">
    <source>
        <dbReference type="SAM" id="MobiDB-lite"/>
    </source>
</evidence>
<organism evidence="3 4">
    <name type="scientific">Streptacidiphilus pinicola</name>
    <dbReference type="NCBI Taxonomy" id="2219663"/>
    <lineage>
        <taxon>Bacteria</taxon>
        <taxon>Bacillati</taxon>
        <taxon>Actinomycetota</taxon>
        <taxon>Actinomycetes</taxon>
        <taxon>Kitasatosporales</taxon>
        <taxon>Streptomycetaceae</taxon>
        <taxon>Streptacidiphilus</taxon>
    </lineage>
</organism>
<feature type="non-terminal residue" evidence="3">
    <location>
        <position position="1"/>
    </location>
</feature>
<feature type="compositionally biased region" description="Basic and acidic residues" evidence="2">
    <location>
        <begin position="121"/>
        <end position="131"/>
    </location>
</feature>
<dbReference type="RefSeq" id="WP_133260029.1">
    <property type="nucleotide sequence ID" value="NZ_QKYN01000094.1"/>
</dbReference>
<dbReference type="Pfam" id="PF00480">
    <property type="entry name" value="ROK"/>
    <property type="match status" value="1"/>
</dbReference>
<sequence>ADGGEAVEEIVGGKGLGERTAELLGRELSADELFRSADPAARDLAEHTLTVLAMTLANLSAFADPARIVLGGGMMAAADVILPTLERLLAGATPFPPELRSARFRRDASLHGAVTLALDSLHPRGDRDSCRPRPTAPLGALR</sequence>
<dbReference type="Proteomes" id="UP000248889">
    <property type="component" value="Unassembled WGS sequence"/>
</dbReference>
<gene>
    <name evidence="3" type="ORF">DN069_23685</name>
</gene>
<dbReference type="OrthoDB" id="9795247at2"/>
<comment type="similarity">
    <text evidence="1">Belongs to the ROK (NagC/XylR) family.</text>
</comment>
<name>A0A2X0J6R2_9ACTN</name>
<dbReference type="SUPFAM" id="SSF53067">
    <property type="entry name" value="Actin-like ATPase domain"/>
    <property type="match status" value="1"/>
</dbReference>
<evidence type="ECO:0000256" key="1">
    <source>
        <dbReference type="ARBA" id="ARBA00006479"/>
    </source>
</evidence>
<feature type="region of interest" description="Disordered" evidence="2">
    <location>
        <begin position="121"/>
        <end position="142"/>
    </location>
</feature>
<evidence type="ECO:0000313" key="4">
    <source>
        <dbReference type="Proteomes" id="UP000248889"/>
    </source>
</evidence>
<dbReference type="InterPro" id="IPR043129">
    <property type="entry name" value="ATPase_NBD"/>
</dbReference>
<dbReference type="Gene3D" id="3.30.420.40">
    <property type="match status" value="1"/>
</dbReference>
<evidence type="ECO:0008006" key="5">
    <source>
        <dbReference type="Google" id="ProtNLM"/>
    </source>
</evidence>
<protein>
    <recommendedName>
        <fullName evidence="5">ROK family protein</fullName>
    </recommendedName>
</protein>
<dbReference type="EMBL" id="QKYN01000094">
    <property type="protein sequence ID" value="RAG83118.1"/>
    <property type="molecule type" value="Genomic_DNA"/>
</dbReference>
<reference evidence="3 4" key="1">
    <citation type="submission" date="2018-06" db="EMBL/GenBank/DDBJ databases">
        <title>Streptacidiphilus pinicola sp. nov., isolated from pine grove soil.</title>
        <authorList>
            <person name="Roh S.G."/>
            <person name="Park S."/>
            <person name="Kim M.-K."/>
            <person name="Yun B.-R."/>
            <person name="Park J."/>
            <person name="Kim M.J."/>
            <person name="Kim Y.S."/>
            <person name="Kim S.B."/>
        </authorList>
    </citation>
    <scope>NUCLEOTIDE SEQUENCE [LARGE SCALE GENOMIC DNA]</scope>
    <source>
        <strain evidence="3 4">MMS16-CNU450</strain>
    </source>
</reference>